<dbReference type="SUPFAM" id="SSF51182">
    <property type="entry name" value="RmlC-like cupins"/>
    <property type="match status" value="1"/>
</dbReference>
<dbReference type="InterPro" id="IPR012864">
    <property type="entry name" value="PCO/ADO"/>
</dbReference>
<evidence type="ECO:0000256" key="2">
    <source>
        <dbReference type="ARBA" id="ARBA00023002"/>
    </source>
</evidence>
<organism evidence="4 5">
    <name type="scientific">Eptatretus burgeri</name>
    <name type="common">Inshore hagfish</name>
    <dbReference type="NCBI Taxonomy" id="7764"/>
    <lineage>
        <taxon>Eukaryota</taxon>
        <taxon>Metazoa</taxon>
        <taxon>Chordata</taxon>
        <taxon>Craniata</taxon>
        <taxon>Vertebrata</taxon>
        <taxon>Cyclostomata</taxon>
        <taxon>Myxini</taxon>
        <taxon>Myxiniformes</taxon>
        <taxon>Myxinidae</taxon>
        <taxon>Eptatretinae</taxon>
        <taxon>Eptatretus</taxon>
    </lineage>
</organism>
<reference evidence="4" key="1">
    <citation type="submission" date="2025-08" db="UniProtKB">
        <authorList>
            <consortium name="Ensembl"/>
        </authorList>
    </citation>
    <scope>IDENTIFICATION</scope>
</reference>
<evidence type="ECO:0008006" key="6">
    <source>
        <dbReference type="Google" id="ProtNLM"/>
    </source>
</evidence>
<dbReference type="InterPro" id="IPR011051">
    <property type="entry name" value="RmlC_Cupin_sf"/>
</dbReference>
<keyword evidence="1" id="KW-0479">Metal-binding</keyword>
<accession>A0A8C4QRL0</accession>
<protein>
    <recommendedName>
        <fullName evidence="6">2-aminoethanethiol dioxygenase</fullName>
    </recommendedName>
</protein>
<dbReference type="GO" id="GO:0016702">
    <property type="term" value="F:oxidoreductase activity, acting on single donors with incorporation of molecular oxygen, incorporation of two atoms of oxygen"/>
    <property type="evidence" value="ECO:0007669"/>
    <property type="project" value="InterPro"/>
</dbReference>
<dbReference type="PANTHER" id="PTHR22966">
    <property type="entry name" value="2-AMINOETHANETHIOL DIOXYGENASE"/>
    <property type="match status" value="1"/>
</dbReference>
<keyword evidence="2" id="KW-0560">Oxidoreductase</keyword>
<keyword evidence="5" id="KW-1185">Reference proteome</keyword>
<dbReference type="AlphaFoldDB" id="A0A8C4QRL0"/>
<evidence type="ECO:0000256" key="3">
    <source>
        <dbReference type="ARBA" id="ARBA00023004"/>
    </source>
</evidence>
<name>A0A8C4QRL0_EPTBU</name>
<dbReference type="Proteomes" id="UP000694388">
    <property type="component" value="Unplaced"/>
</dbReference>
<dbReference type="GO" id="GO:0005739">
    <property type="term" value="C:mitochondrion"/>
    <property type="evidence" value="ECO:0007669"/>
    <property type="project" value="TreeGrafter"/>
</dbReference>
<sequence>MPTDAMAAGRLQAVARQARFTFRGSARRLSPSSTSLCTLRELLGNVCASDLRISEPTTRSTNPKGTVPPVTYMNIYDDEDFSLGVFLLKPNSTIPLHDHPGMYGFMKVLYGRLSVTNVPTSFPSFLSLVQHGSDLSFSRVFVPVNLLIRAGTALAVPDPVRARRAEGVVPRKTTLHG</sequence>
<proteinExistence type="predicted"/>
<dbReference type="Pfam" id="PF07847">
    <property type="entry name" value="PCO_ADO"/>
    <property type="match status" value="1"/>
</dbReference>
<evidence type="ECO:0000313" key="5">
    <source>
        <dbReference type="Proteomes" id="UP000694388"/>
    </source>
</evidence>
<dbReference type="GO" id="GO:0046872">
    <property type="term" value="F:metal ion binding"/>
    <property type="evidence" value="ECO:0007669"/>
    <property type="project" value="UniProtKB-KW"/>
</dbReference>
<dbReference type="Gene3D" id="2.60.120.10">
    <property type="entry name" value="Jelly Rolls"/>
    <property type="match status" value="1"/>
</dbReference>
<dbReference type="InterPro" id="IPR014710">
    <property type="entry name" value="RmlC-like_jellyroll"/>
</dbReference>
<reference evidence="4" key="2">
    <citation type="submission" date="2025-09" db="UniProtKB">
        <authorList>
            <consortium name="Ensembl"/>
        </authorList>
    </citation>
    <scope>IDENTIFICATION</scope>
</reference>
<dbReference type="Ensembl" id="ENSEBUT00000019963.1">
    <property type="protein sequence ID" value="ENSEBUP00000019387.1"/>
    <property type="gene ID" value="ENSEBUG00000012060.1"/>
</dbReference>
<dbReference type="PANTHER" id="PTHR22966:SF61">
    <property type="entry name" value="2-AMINOETHANETHIOL DIOXYGENASE"/>
    <property type="match status" value="1"/>
</dbReference>
<evidence type="ECO:0000313" key="4">
    <source>
        <dbReference type="Ensembl" id="ENSEBUP00000019387.1"/>
    </source>
</evidence>
<evidence type="ECO:0000256" key="1">
    <source>
        <dbReference type="ARBA" id="ARBA00022723"/>
    </source>
</evidence>
<keyword evidence="3" id="KW-0408">Iron</keyword>